<dbReference type="PANTHER" id="PTHR44858">
    <property type="entry name" value="TETRATRICOPEPTIDE REPEAT PROTEIN 6"/>
    <property type="match status" value="1"/>
</dbReference>
<name>A0A290Q7G5_9BACT</name>
<accession>A0A290Q7G5</accession>
<dbReference type="PROSITE" id="PS50005">
    <property type="entry name" value="TPR"/>
    <property type="match status" value="1"/>
</dbReference>
<dbReference type="Gene3D" id="1.25.40.10">
    <property type="entry name" value="Tetratricopeptide repeat domain"/>
    <property type="match status" value="2"/>
</dbReference>
<dbReference type="InterPro" id="IPR050498">
    <property type="entry name" value="Ycf3"/>
</dbReference>
<dbReference type="PANTHER" id="PTHR44858:SF1">
    <property type="entry name" value="UDP-N-ACETYLGLUCOSAMINE--PEPTIDE N-ACETYLGLUCOSAMINYLTRANSFERASE SPINDLY-RELATED"/>
    <property type="match status" value="1"/>
</dbReference>
<dbReference type="OrthoDB" id="194213at2"/>
<dbReference type="AlphaFoldDB" id="A0A290Q7G5"/>
<gene>
    <name evidence="4" type="ORF">CMV30_03585</name>
</gene>
<evidence type="ECO:0000256" key="2">
    <source>
        <dbReference type="ARBA" id="ARBA00022803"/>
    </source>
</evidence>
<dbReference type="EMBL" id="CP023344">
    <property type="protein sequence ID" value="ATC63110.1"/>
    <property type="molecule type" value="Genomic_DNA"/>
</dbReference>
<keyword evidence="1" id="KW-0677">Repeat</keyword>
<keyword evidence="2 3" id="KW-0802">TPR repeat</keyword>
<evidence type="ECO:0000256" key="3">
    <source>
        <dbReference type="PROSITE-ProRule" id="PRU00339"/>
    </source>
</evidence>
<dbReference type="InterPro" id="IPR011990">
    <property type="entry name" value="TPR-like_helical_dom_sf"/>
</dbReference>
<sequence length="512" mass="56760">MPSFRFSTSMLRYFPGRSGRFPSTWLASLAVIIAFTGLPLAAQPIWLRLQCADFSIYTDGSQRDLESVAVTYAAFRQLSRDLLLRPETKVPPSTIILFRRLDSLKKHSAPIQNSDLTIAAFSTEVDSRILTALCVAGDRKNAQATLFEFETIWTLGRSGYLLPTWIAQGAGQVLSSLEIDKSNAILGRDSGRFDHRLSIPWKRFLEINEASPEYKGDDDPGAFHGQAWSLMHWVLLNQDNTQERFQRVSKEHSLLQHGKEVASVLDVPLATLNREVNKHFRGRLKTRAFPFDEKALRAGWTISPAPLAEVMINCADLLASAQKPAEARAELAQAVALAPEEPEVHEAIARLALRENDQETAIAHYRRAIELGSKNPMSRLRSATARLDESSTNGTDLPGNAGNNAAEAIAEIREVIALEPQNLHAYRLLGRALFLAPKLAEKDLDELTPGLVPGDAGSHVRYYRALLYARLNIFDRATDDLNTIVADPSVSANERRAAKSLLARLPKPSAQR</sequence>
<reference evidence="4 5" key="1">
    <citation type="submission" date="2017-09" db="EMBL/GenBank/DDBJ databases">
        <title>Complete genome sequence of Verrucomicrobial strain HZ-65, isolated from freshwater.</title>
        <authorList>
            <person name="Choi A."/>
        </authorList>
    </citation>
    <scope>NUCLEOTIDE SEQUENCE [LARGE SCALE GENOMIC DNA]</scope>
    <source>
        <strain evidence="4 5">HZ-65</strain>
    </source>
</reference>
<feature type="repeat" description="TPR" evidence="3">
    <location>
        <begin position="342"/>
        <end position="375"/>
    </location>
</feature>
<dbReference type="Pfam" id="PF13432">
    <property type="entry name" value="TPR_16"/>
    <property type="match status" value="1"/>
</dbReference>
<protein>
    <submittedName>
        <fullName evidence="4">Uncharacterized protein</fullName>
    </submittedName>
</protein>
<keyword evidence="5" id="KW-1185">Reference proteome</keyword>
<proteinExistence type="predicted"/>
<organism evidence="4 5">
    <name type="scientific">Nibricoccus aquaticus</name>
    <dbReference type="NCBI Taxonomy" id="2576891"/>
    <lineage>
        <taxon>Bacteria</taxon>
        <taxon>Pseudomonadati</taxon>
        <taxon>Verrucomicrobiota</taxon>
        <taxon>Opitutia</taxon>
        <taxon>Opitutales</taxon>
        <taxon>Opitutaceae</taxon>
        <taxon>Nibricoccus</taxon>
    </lineage>
</organism>
<evidence type="ECO:0000313" key="4">
    <source>
        <dbReference type="EMBL" id="ATC63110.1"/>
    </source>
</evidence>
<dbReference type="InterPro" id="IPR019734">
    <property type="entry name" value="TPR_rpt"/>
</dbReference>
<evidence type="ECO:0000313" key="5">
    <source>
        <dbReference type="Proteomes" id="UP000217265"/>
    </source>
</evidence>
<evidence type="ECO:0000256" key="1">
    <source>
        <dbReference type="ARBA" id="ARBA00022737"/>
    </source>
</evidence>
<dbReference type="KEGG" id="vbh:CMV30_03585"/>
<dbReference type="SUPFAM" id="SSF48452">
    <property type="entry name" value="TPR-like"/>
    <property type="match status" value="1"/>
</dbReference>
<dbReference type="Proteomes" id="UP000217265">
    <property type="component" value="Chromosome"/>
</dbReference>